<accession>A0A1X7J9Y2</accession>
<dbReference type="EMBL" id="FXAO01000003">
    <property type="protein sequence ID" value="SMG24147.1"/>
    <property type="molecule type" value="Genomic_DNA"/>
</dbReference>
<proteinExistence type="predicted"/>
<keyword evidence="2" id="KW-1185">Reference proteome</keyword>
<name>A0A1X7J9Y2_9FLAO</name>
<sequence>MAILNEVINTLKNIIIPRYYRSERGFQTEFYRILSNQLEGKKIFPEYTILEAEVQKRNLEHYGVTQRPDLLIHIPIEAGITENANENNFVNFAFKLNGNERASVEDYEKLEQMFYFLNYEMGIFINIGKYPEIFLNNYEGNYKDRIHEFSIVKDEDTIKIMHAFFKNKELIIEDIV</sequence>
<organism evidence="1 2">
    <name type="scientific">Arenibacter troitsensis</name>
    <dbReference type="NCBI Taxonomy" id="188872"/>
    <lineage>
        <taxon>Bacteria</taxon>
        <taxon>Pseudomonadati</taxon>
        <taxon>Bacteroidota</taxon>
        <taxon>Flavobacteriia</taxon>
        <taxon>Flavobacteriales</taxon>
        <taxon>Flavobacteriaceae</taxon>
        <taxon>Arenibacter</taxon>
    </lineage>
</organism>
<dbReference type="STRING" id="188872.SAMN03080602_01523"/>
<evidence type="ECO:0000313" key="2">
    <source>
        <dbReference type="Proteomes" id="UP000193420"/>
    </source>
</evidence>
<dbReference type="RefSeq" id="WP_085497754.1">
    <property type="nucleotide sequence ID" value="NZ_FXAO01000003.1"/>
</dbReference>
<reference evidence="2" key="1">
    <citation type="submission" date="2017-04" db="EMBL/GenBank/DDBJ databases">
        <authorList>
            <person name="Varghese N."/>
            <person name="Submissions S."/>
        </authorList>
    </citation>
    <scope>NUCLEOTIDE SEQUENCE [LARGE SCALE GENOMIC DNA]</scope>
    <source>
        <strain evidence="2">DSM 19835</strain>
    </source>
</reference>
<dbReference type="Proteomes" id="UP000193420">
    <property type="component" value="Unassembled WGS sequence"/>
</dbReference>
<dbReference type="OrthoDB" id="9768080at2"/>
<evidence type="ECO:0000313" key="1">
    <source>
        <dbReference type="EMBL" id="SMG24147.1"/>
    </source>
</evidence>
<gene>
    <name evidence="1" type="ORF">SAMN03080602_01523</name>
</gene>
<dbReference type="AlphaFoldDB" id="A0A1X7J9Y2"/>
<protein>
    <submittedName>
        <fullName evidence="1">Uncharacterized protein</fullName>
    </submittedName>
</protein>